<accession>A0ABT7L8K5</accession>
<comment type="caution">
    <text evidence="1">The sequence shown here is derived from an EMBL/GenBank/DDBJ whole genome shotgun (WGS) entry which is preliminary data.</text>
</comment>
<evidence type="ECO:0000313" key="2">
    <source>
        <dbReference type="Proteomes" id="UP001235343"/>
    </source>
</evidence>
<dbReference type="Proteomes" id="UP001235343">
    <property type="component" value="Unassembled WGS sequence"/>
</dbReference>
<proteinExistence type="predicted"/>
<keyword evidence="2" id="KW-1185">Reference proteome</keyword>
<sequence>MVNLSPISIETYRETGLASEFWIEVVEGMEFQTNKYLEENGYLSNIKDILY</sequence>
<organism evidence="1 2">
    <name type="scientific">Aquibacillus rhizosphaerae</name>
    <dbReference type="NCBI Taxonomy" id="3051431"/>
    <lineage>
        <taxon>Bacteria</taxon>
        <taxon>Bacillati</taxon>
        <taxon>Bacillota</taxon>
        <taxon>Bacilli</taxon>
        <taxon>Bacillales</taxon>
        <taxon>Bacillaceae</taxon>
        <taxon>Aquibacillus</taxon>
    </lineage>
</organism>
<gene>
    <name evidence="1" type="ORF">QQS35_10630</name>
</gene>
<dbReference type="EMBL" id="JASTZU010000035">
    <property type="protein sequence ID" value="MDL4840906.1"/>
    <property type="molecule type" value="Genomic_DNA"/>
</dbReference>
<dbReference type="RefSeq" id="WP_285932060.1">
    <property type="nucleotide sequence ID" value="NZ_JASTZU010000035.1"/>
</dbReference>
<evidence type="ECO:0000313" key="1">
    <source>
        <dbReference type="EMBL" id="MDL4840906.1"/>
    </source>
</evidence>
<reference evidence="1 2" key="1">
    <citation type="submission" date="2023-06" db="EMBL/GenBank/DDBJ databases">
        <title>Aquibacillus rhizosphaerae LR5S19.</title>
        <authorList>
            <person name="Sun J.-Q."/>
        </authorList>
    </citation>
    <scope>NUCLEOTIDE SEQUENCE [LARGE SCALE GENOMIC DNA]</scope>
    <source>
        <strain evidence="1 2">LR5S19</strain>
    </source>
</reference>
<protein>
    <submittedName>
        <fullName evidence="1">Uncharacterized protein</fullName>
    </submittedName>
</protein>
<name>A0ABT7L8K5_9BACI</name>